<feature type="region of interest" description="Disordered" evidence="1">
    <location>
        <begin position="573"/>
        <end position="684"/>
    </location>
</feature>
<dbReference type="InterPro" id="IPR036047">
    <property type="entry name" value="F-box-like_dom_sf"/>
</dbReference>
<feature type="compositionally biased region" description="Low complexity" evidence="1">
    <location>
        <begin position="646"/>
        <end position="655"/>
    </location>
</feature>
<gene>
    <name evidence="3" type="ORF">B0A54_00404</name>
</gene>
<feature type="compositionally biased region" description="Acidic residues" evidence="1">
    <location>
        <begin position="431"/>
        <end position="445"/>
    </location>
</feature>
<dbReference type="OrthoDB" id="5279008at2759"/>
<evidence type="ECO:0000256" key="1">
    <source>
        <dbReference type="SAM" id="MobiDB-lite"/>
    </source>
</evidence>
<dbReference type="PROSITE" id="PS50181">
    <property type="entry name" value="FBOX"/>
    <property type="match status" value="1"/>
</dbReference>
<dbReference type="SUPFAM" id="SSF52047">
    <property type="entry name" value="RNI-like"/>
    <property type="match status" value="1"/>
</dbReference>
<feature type="domain" description="F-box" evidence="2">
    <location>
        <begin position="20"/>
        <end position="69"/>
    </location>
</feature>
<evidence type="ECO:0000313" key="3">
    <source>
        <dbReference type="EMBL" id="TKA49735.1"/>
    </source>
</evidence>
<feature type="compositionally biased region" description="Basic residues" evidence="1">
    <location>
        <begin position="590"/>
        <end position="610"/>
    </location>
</feature>
<reference evidence="3 4" key="1">
    <citation type="submission" date="2017-03" db="EMBL/GenBank/DDBJ databases">
        <title>Genomes of endolithic fungi from Antarctica.</title>
        <authorList>
            <person name="Coleine C."/>
            <person name="Masonjones S."/>
            <person name="Stajich J.E."/>
        </authorList>
    </citation>
    <scope>NUCLEOTIDE SEQUENCE [LARGE SCALE GENOMIC DNA]</scope>
    <source>
        <strain evidence="3 4">CCFEE 5311</strain>
    </source>
</reference>
<dbReference type="AlphaFoldDB" id="A0A4U0VMI1"/>
<dbReference type="InterPro" id="IPR001810">
    <property type="entry name" value="F-box_dom"/>
</dbReference>
<feature type="compositionally biased region" description="Gly residues" evidence="1">
    <location>
        <begin position="573"/>
        <end position="589"/>
    </location>
</feature>
<dbReference type="SUPFAM" id="SSF81383">
    <property type="entry name" value="F-box domain"/>
    <property type="match status" value="1"/>
</dbReference>
<proteinExistence type="predicted"/>
<comment type="caution">
    <text evidence="3">The sequence shown here is derived from an EMBL/GenBank/DDBJ whole genome shotgun (WGS) entry which is preliminary data.</text>
</comment>
<protein>
    <recommendedName>
        <fullName evidence="2">F-box domain-containing protein</fullName>
    </recommendedName>
</protein>
<dbReference type="Proteomes" id="UP000310066">
    <property type="component" value="Unassembled WGS sequence"/>
</dbReference>
<dbReference type="STRING" id="329885.A0A4U0VMI1"/>
<accession>A0A4U0VMI1</accession>
<feature type="region of interest" description="Disordered" evidence="1">
    <location>
        <begin position="417"/>
        <end position="468"/>
    </location>
</feature>
<dbReference type="Gene3D" id="3.80.10.10">
    <property type="entry name" value="Ribonuclease Inhibitor"/>
    <property type="match status" value="1"/>
</dbReference>
<dbReference type="Pfam" id="PF00646">
    <property type="entry name" value="F-box"/>
    <property type="match status" value="1"/>
</dbReference>
<feature type="compositionally biased region" description="Low complexity" evidence="1">
    <location>
        <begin position="663"/>
        <end position="684"/>
    </location>
</feature>
<dbReference type="EMBL" id="NAJP01000001">
    <property type="protein sequence ID" value="TKA49735.1"/>
    <property type="molecule type" value="Genomic_DNA"/>
</dbReference>
<evidence type="ECO:0000313" key="4">
    <source>
        <dbReference type="Proteomes" id="UP000310066"/>
    </source>
</evidence>
<sequence>MDLPGAQFPALATDKEAMAQPCLNKLPEELVSNIARRLDYDDITSLRLVCRTVEARTFHEFATEYFSAKGFIISADSLKVLCSIASNKRLRDYLRVIYIVTSLFSETVLSCGDGCSCAWKPTVRNAEAYRTYVKDQNNLKDTGDDKRMLVAAFQKLPKLAGLFVSDRPHHGECIEGAVTYGIRKINRRTSRSPLHSPHIDKRDKEYTRWCTHVWKITCLAVAESGKSTITRFGTHVDKTTDGLSVCQELKLGPKVIAGLTKALRNLKTLKLYVRGNTLIQKDGKRDPEASNSVITKFAGTMHAAPLEDLTLSYDMTPATGFTHLALMRSLDLSKLKKLSVDGVYMVGSSLVTVLSALSCIVDLQLSWTNLTKGTWVPVLQAIQKREHLEHLHLMWLQQAGRKVYFLAQRDVDDQDEEWADDGEGGFYDENGFYDDEEDDDDDDLPDLEHAPGYGPPRAAKTGSSSAAAPPLTRVEADEDFGAPGYEGQGERGYYICIKGKDRLAKYLPVFIKEYSLGEDLEDPDGPNLPFPGMGFPGMGGPGGGPAGPAANAALNGMMNSIFGLPLPPLPPGYGNGNGHGGATAGAGGHGHGHGHGASHPHGAHHHHGANHGHGAGHGPPPPPGMGGGPGYPILTGSMMLVPPTPTGNGAAAASGPAPPPQSAGPASGSANAGAAVAAAAAAGAQADAGAYDFEAFFDEVEMDDDEREG</sequence>
<organism evidence="3 4">
    <name type="scientific">Friedmanniomyces endolithicus</name>
    <dbReference type="NCBI Taxonomy" id="329885"/>
    <lineage>
        <taxon>Eukaryota</taxon>
        <taxon>Fungi</taxon>
        <taxon>Dikarya</taxon>
        <taxon>Ascomycota</taxon>
        <taxon>Pezizomycotina</taxon>
        <taxon>Dothideomycetes</taxon>
        <taxon>Dothideomycetidae</taxon>
        <taxon>Mycosphaerellales</taxon>
        <taxon>Teratosphaeriaceae</taxon>
        <taxon>Friedmanniomyces</taxon>
    </lineage>
</organism>
<evidence type="ECO:0000259" key="2">
    <source>
        <dbReference type="PROSITE" id="PS50181"/>
    </source>
</evidence>
<name>A0A4U0VMI1_9PEZI</name>
<dbReference type="InterPro" id="IPR032675">
    <property type="entry name" value="LRR_dom_sf"/>
</dbReference>